<evidence type="ECO:0000256" key="3">
    <source>
        <dbReference type="ARBA" id="ARBA00022723"/>
    </source>
</evidence>
<feature type="chain" id="PRO_5021725879" evidence="8">
    <location>
        <begin position="23"/>
        <end position="558"/>
    </location>
</feature>
<evidence type="ECO:0000256" key="1">
    <source>
        <dbReference type="ARBA" id="ARBA00006249"/>
    </source>
</evidence>
<evidence type="ECO:0000256" key="2">
    <source>
        <dbReference type="ARBA" id="ARBA00022487"/>
    </source>
</evidence>
<dbReference type="InterPro" id="IPR011118">
    <property type="entry name" value="Tannase/feruloyl_esterase"/>
</dbReference>
<evidence type="ECO:0000256" key="7">
    <source>
        <dbReference type="ARBA" id="ARBA00023157"/>
    </source>
</evidence>
<keyword evidence="2" id="KW-0719">Serine esterase</keyword>
<dbReference type="Gene3D" id="3.40.50.1820">
    <property type="entry name" value="alpha/beta hydrolase"/>
    <property type="match status" value="1"/>
</dbReference>
<dbReference type="Pfam" id="PF07519">
    <property type="entry name" value="Tannase"/>
    <property type="match status" value="1"/>
</dbReference>
<protein>
    <submittedName>
        <fullName evidence="9">Tannase/feruloyl esterase family alpha/beta hydrolase</fullName>
    </submittedName>
</protein>
<dbReference type="GO" id="GO:0046872">
    <property type="term" value="F:metal ion binding"/>
    <property type="evidence" value="ECO:0007669"/>
    <property type="project" value="UniProtKB-KW"/>
</dbReference>
<accession>A0A516H3R8</accession>
<keyword evidence="3" id="KW-0479">Metal-binding</keyword>
<reference evidence="9 10" key="1">
    <citation type="submission" date="2019-07" db="EMBL/GenBank/DDBJ databases">
        <title>Genome sequencing for Ferrovibrio sp. K5.</title>
        <authorList>
            <person name="Park S.-J."/>
        </authorList>
    </citation>
    <scope>NUCLEOTIDE SEQUENCE [LARGE SCALE GENOMIC DNA]</scope>
    <source>
        <strain evidence="9 10">K5</strain>
    </source>
</reference>
<evidence type="ECO:0000256" key="4">
    <source>
        <dbReference type="ARBA" id="ARBA00022729"/>
    </source>
</evidence>
<gene>
    <name evidence="9" type="ORF">FNB15_13595</name>
</gene>
<keyword evidence="4 8" id="KW-0732">Signal</keyword>
<evidence type="ECO:0000313" key="10">
    <source>
        <dbReference type="Proteomes" id="UP000317496"/>
    </source>
</evidence>
<sequence>MSSRLTAAMAASVIAIALTGCAATPRDPTAACAAMAIPLDAALIGLPTRGATIESATLTPASPAAAITNPPFRPTPPEMIVPAMPEHCRVIGAIASVDPQAPPIRFQVNLPSDWNGRSLQYGGGGFNGTLITGLSMPPAARPDRPHPLARGYVTYGTDSGHQNAPNVPLQAFALNDEALVNFSHASYKKVRDVAVELMKRRYGKAPEKLYFFGSSEGGREGLTMAQRYPRDFDGIFSRVPVINWVGLQAAGTRMGIALTQGWISPDKVKQIAGAALNACDDRDGLKDGIISDHEGCKRVFNVSSLRCPGPANPMCLTDAEIRAVQTLHSSVNFNFDLANGLRSYPGFGIGGEDATGTGPVGGWVSWQTGTAPPTVPATNASSRAWLYGSGAIQYFLARDPNYDPRQYTPASFPERAQAISSLMDSTNPDLSAFAGRGGRLVVAEQMADYAQSPYAGIQYYQSVVSKMGQPATDRFMRLYVTPGADHVGVGAPSAVDMLEVVSNWVERGQAPGDLVQSSHQTAPPFAITASRPMCRYPMFPRYRSGDVNAAASFECVVP</sequence>
<dbReference type="AlphaFoldDB" id="A0A516H3R8"/>
<keyword evidence="5 9" id="KW-0378">Hydrolase</keyword>
<keyword evidence="7" id="KW-1015">Disulfide bond</keyword>
<name>A0A516H3R8_9PROT</name>
<organism evidence="9 10">
    <name type="scientific">Ferrovibrio terrae</name>
    <dbReference type="NCBI Taxonomy" id="2594003"/>
    <lineage>
        <taxon>Bacteria</taxon>
        <taxon>Pseudomonadati</taxon>
        <taxon>Pseudomonadota</taxon>
        <taxon>Alphaproteobacteria</taxon>
        <taxon>Rhodospirillales</taxon>
        <taxon>Rhodospirillaceae</taxon>
        <taxon>Ferrovibrio</taxon>
    </lineage>
</organism>
<dbReference type="Proteomes" id="UP000317496">
    <property type="component" value="Chromosome"/>
</dbReference>
<dbReference type="EMBL" id="CP041636">
    <property type="protein sequence ID" value="QDO98240.1"/>
    <property type="molecule type" value="Genomic_DNA"/>
</dbReference>
<dbReference type="PROSITE" id="PS51257">
    <property type="entry name" value="PROKAR_LIPOPROTEIN"/>
    <property type="match status" value="1"/>
</dbReference>
<dbReference type="PANTHER" id="PTHR33938:SF15">
    <property type="entry name" value="FERULOYL ESTERASE B-RELATED"/>
    <property type="match status" value="1"/>
</dbReference>
<dbReference type="OrthoDB" id="7197884at2"/>
<keyword evidence="10" id="KW-1185">Reference proteome</keyword>
<evidence type="ECO:0000256" key="8">
    <source>
        <dbReference type="SAM" id="SignalP"/>
    </source>
</evidence>
<dbReference type="RefSeq" id="WP_144069221.1">
    <property type="nucleotide sequence ID" value="NZ_CP041636.1"/>
</dbReference>
<comment type="similarity">
    <text evidence="1">Belongs to the tannase family.</text>
</comment>
<dbReference type="GO" id="GO:0052689">
    <property type="term" value="F:carboxylic ester hydrolase activity"/>
    <property type="evidence" value="ECO:0007669"/>
    <property type="project" value="UniProtKB-KW"/>
</dbReference>
<feature type="signal peptide" evidence="8">
    <location>
        <begin position="1"/>
        <end position="22"/>
    </location>
</feature>
<evidence type="ECO:0000313" key="9">
    <source>
        <dbReference type="EMBL" id="QDO98240.1"/>
    </source>
</evidence>
<dbReference type="SUPFAM" id="SSF53474">
    <property type="entry name" value="alpha/beta-Hydrolases"/>
    <property type="match status" value="1"/>
</dbReference>
<evidence type="ECO:0000256" key="5">
    <source>
        <dbReference type="ARBA" id="ARBA00022801"/>
    </source>
</evidence>
<dbReference type="InterPro" id="IPR029058">
    <property type="entry name" value="AB_hydrolase_fold"/>
</dbReference>
<dbReference type="KEGG" id="fer:FNB15_13595"/>
<dbReference type="PANTHER" id="PTHR33938">
    <property type="entry name" value="FERULOYL ESTERASE B-RELATED"/>
    <property type="match status" value="1"/>
</dbReference>
<evidence type="ECO:0000256" key="6">
    <source>
        <dbReference type="ARBA" id="ARBA00022837"/>
    </source>
</evidence>
<proteinExistence type="inferred from homology"/>
<keyword evidence="6" id="KW-0106">Calcium</keyword>